<feature type="region of interest" description="Disordered" evidence="1">
    <location>
        <begin position="51"/>
        <end position="90"/>
    </location>
</feature>
<feature type="compositionally biased region" description="Low complexity" evidence="1">
    <location>
        <begin position="124"/>
        <end position="138"/>
    </location>
</feature>
<name>K1R062_MAGGI</name>
<evidence type="ECO:0000256" key="1">
    <source>
        <dbReference type="SAM" id="MobiDB-lite"/>
    </source>
</evidence>
<dbReference type="EMBL" id="JH816734">
    <property type="protein sequence ID" value="EKC39328.1"/>
    <property type="molecule type" value="Genomic_DNA"/>
</dbReference>
<gene>
    <name evidence="2" type="ORF">CGI_10024498</name>
</gene>
<organism evidence="2">
    <name type="scientific">Magallana gigas</name>
    <name type="common">Pacific oyster</name>
    <name type="synonym">Crassostrea gigas</name>
    <dbReference type="NCBI Taxonomy" id="29159"/>
    <lineage>
        <taxon>Eukaryota</taxon>
        <taxon>Metazoa</taxon>
        <taxon>Spiralia</taxon>
        <taxon>Lophotrochozoa</taxon>
        <taxon>Mollusca</taxon>
        <taxon>Bivalvia</taxon>
        <taxon>Autobranchia</taxon>
        <taxon>Pteriomorphia</taxon>
        <taxon>Ostreida</taxon>
        <taxon>Ostreoidea</taxon>
        <taxon>Ostreidae</taxon>
        <taxon>Magallana</taxon>
    </lineage>
</organism>
<evidence type="ECO:0000313" key="2">
    <source>
        <dbReference type="EMBL" id="EKC39328.1"/>
    </source>
</evidence>
<protein>
    <submittedName>
        <fullName evidence="2">Uncharacterized protein</fullName>
    </submittedName>
</protein>
<sequence length="214" mass="22226">MGVVLSQGTLFGQSQVNHVSQAGIHFGQSKGALSCGEPLYIDGGLKVSEASLPQMGSSHEGRDSPGNQGHSSLLAGQGYGRSHSGSGVATDGNLGAGGVLIYDPRGRGEFRTVGRPCHGGCTEGSRGSSPRRSASGAGNLAICNDTRVGRKLIESPPSTVDEAVHRVKTYQLSHQVFDPCRREVRMVSVGRQSQGLGCTSGGTVIPPNREYLPL</sequence>
<feature type="region of interest" description="Disordered" evidence="1">
    <location>
        <begin position="118"/>
        <end position="138"/>
    </location>
</feature>
<dbReference type="InParanoid" id="K1R062"/>
<dbReference type="AlphaFoldDB" id="K1R062"/>
<accession>K1R062</accession>
<proteinExistence type="predicted"/>
<dbReference type="HOGENOM" id="CLU_1290075_0_0_1"/>
<reference evidence="2" key="1">
    <citation type="journal article" date="2012" name="Nature">
        <title>The oyster genome reveals stress adaptation and complexity of shell formation.</title>
        <authorList>
            <person name="Zhang G."/>
            <person name="Fang X."/>
            <person name="Guo X."/>
            <person name="Li L."/>
            <person name="Luo R."/>
            <person name="Xu F."/>
            <person name="Yang P."/>
            <person name="Zhang L."/>
            <person name="Wang X."/>
            <person name="Qi H."/>
            <person name="Xiong Z."/>
            <person name="Que H."/>
            <person name="Xie Y."/>
            <person name="Holland P.W."/>
            <person name="Paps J."/>
            <person name="Zhu Y."/>
            <person name="Wu F."/>
            <person name="Chen Y."/>
            <person name="Wang J."/>
            <person name="Peng C."/>
            <person name="Meng J."/>
            <person name="Yang L."/>
            <person name="Liu J."/>
            <person name="Wen B."/>
            <person name="Zhang N."/>
            <person name="Huang Z."/>
            <person name="Zhu Q."/>
            <person name="Feng Y."/>
            <person name="Mount A."/>
            <person name="Hedgecock D."/>
            <person name="Xu Z."/>
            <person name="Liu Y."/>
            <person name="Domazet-Loso T."/>
            <person name="Du Y."/>
            <person name="Sun X."/>
            <person name="Zhang S."/>
            <person name="Liu B."/>
            <person name="Cheng P."/>
            <person name="Jiang X."/>
            <person name="Li J."/>
            <person name="Fan D."/>
            <person name="Wang W."/>
            <person name="Fu W."/>
            <person name="Wang T."/>
            <person name="Wang B."/>
            <person name="Zhang J."/>
            <person name="Peng Z."/>
            <person name="Li Y."/>
            <person name="Li N."/>
            <person name="Wang J."/>
            <person name="Chen M."/>
            <person name="He Y."/>
            <person name="Tan F."/>
            <person name="Song X."/>
            <person name="Zheng Q."/>
            <person name="Huang R."/>
            <person name="Yang H."/>
            <person name="Du X."/>
            <person name="Chen L."/>
            <person name="Yang M."/>
            <person name="Gaffney P.M."/>
            <person name="Wang S."/>
            <person name="Luo L."/>
            <person name="She Z."/>
            <person name="Ming Y."/>
            <person name="Huang W."/>
            <person name="Zhang S."/>
            <person name="Huang B."/>
            <person name="Zhang Y."/>
            <person name="Qu T."/>
            <person name="Ni P."/>
            <person name="Miao G."/>
            <person name="Wang J."/>
            <person name="Wang Q."/>
            <person name="Steinberg C.E."/>
            <person name="Wang H."/>
            <person name="Li N."/>
            <person name="Qian L."/>
            <person name="Zhang G."/>
            <person name="Li Y."/>
            <person name="Yang H."/>
            <person name="Liu X."/>
            <person name="Wang J."/>
            <person name="Yin Y."/>
            <person name="Wang J."/>
        </authorList>
    </citation>
    <scope>NUCLEOTIDE SEQUENCE [LARGE SCALE GENOMIC DNA]</scope>
    <source>
        <strain evidence="2">05x7-T-G4-1.051#20</strain>
    </source>
</reference>